<evidence type="ECO:0000313" key="2">
    <source>
        <dbReference type="Proteomes" id="UP001440984"/>
    </source>
</evidence>
<sequence length="442" mass="46531">MNIDARVPNNALRALLTECAWSGGDLARAVNAVAAESGLRLSYGRASAAQWLAGGRPRPPVPELVAEALSRRLGRTVTVSGAGFPAGPGLPPKAGTLPARLVRLAGEPAKRVPSRLDVYRLALLTVPGFPEAAAAPGTGTVSRAELDAARAALKVFSDADGTLGGGAVRAPVAGYLANTVSPWLHAGATSPAVHRELLQVAAELTYLCGFLCFDDNLHGVAQRYYRVALKLAAEAEDEFRYAITLRAMSVQARSLGHHAEALRLAEAATGTVGTRAAPQTRAFLHGQLAVAAAATGDRRRASAGLATAEHELARAEGEVGAVGAYHFGSFAHQRAAVAACLDNRPGAIRAMRESLRNRPRNEYRARAVTLARLAELQAAHGGVEEAVGSWHRFLDIYPAVHSARLDAAVRTLRQCLRPHRNLPAARELLNRVAGLAPRTLAA</sequence>
<accession>A0ABV0LT75</accession>
<dbReference type="Proteomes" id="UP001440984">
    <property type="component" value="Unassembled WGS sequence"/>
</dbReference>
<protein>
    <recommendedName>
        <fullName evidence="3">Transcriptional regulator</fullName>
    </recommendedName>
</protein>
<proteinExistence type="predicted"/>
<comment type="caution">
    <text evidence="1">The sequence shown here is derived from an EMBL/GenBank/DDBJ whole genome shotgun (WGS) entry which is preliminary data.</text>
</comment>
<organism evidence="1 2">
    <name type="scientific">Amycolatopsis melonis</name>
    <dbReference type="NCBI Taxonomy" id="3156488"/>
    <lineage>
        <taxon>Bacteria</taxon>
        <taxon>Bacillati</taxon>
        <taxon>Actinomycetota</taxon>
        <taxon>Actinomycetes</taxon>
        <taxon>Pseudonocardiales</taxon>
        <taxon>Pseudonocardiaceae</taxon>
        <taxon>Amycolatopsis</taxon>
    </lineage>
</organism>
<dbReference type="InterPro" id="IPR011990">
    <property type="entry name" value="TPR-like_helical_dom_sf"/>
</dbReference>
<dbReference type="SUPFAM" id="SSF48452">
    <property type="entry name" value="TPR-like"/>
    <property type="match status" value="1"/>
</dbReference>
<gene>
    <name evidence="1" type="ORF">ABJI51_41080</name>
</gene>
<evidence type="ECO:0008006" key="3">
    <source>
        <dbReference type="Google" id="ProtNLM"/>
    </source>
</evidence>
<name>A0ABV0LT75_9PSEU</name>
<keyword evidence="2" id="KW-1185">Reference proteome</keyword>
<evidence type="ECO:0000313" key="1">
    <source>
        <dbReference type="EMBL" id="MEQ0565510.1"/>
    </source>
</evidence>
<dbReference type="EMBL" id="JBDZYD010000020">
    <property type="protein sequence ID" value="MEQ0565510.1"/>
    <property type="molecule type" value="Genomic_DNA"/>
</dbReference>
<reference evidence="1 2" key="1">
    <citation type="submission" date="2024-05" db="EMBL/GenBank/DDBJ databases">
        <authorList>
            <person name="Zhao H."/>
            <person name="Xu Y."/>
            <person name="Lin S."/>
            <person name="Spain J.C."/>
            <person name="Zhou N.-Y."/>
        </authorList>
    </citation>
    <scope>NUCLEOTIDE SEQUENCE [LARGE SCALE GENOMIC DNA]</scope>
    <source>
        <strain evidence="1 2">NEAU-NG30</strain>
    </source>
</reference>
<dbReference type="RefSeq" id="WP_348956601.1">
    <property type="nucleotide sequence ID" value="NZ_JBDZYD010000020.1"/>
</dbReference>